<reference evidence="2" key="2">
    <citation type="journal article" date="2017" name="Nat. Plants">
        <title>The Aegilops tauschii genome reveals multiple impacts of transposons.</title>
        <authorList>
            <person name="Zhao G."/>
            <person name="Zou C."/>
            <person name="Li K."/>
            <person name="Wang K."/>
            <person name="Li T."/>
            <person name="Gao L."/>
            <person name="Zhang X."/>
            <person name="Wang H."/>
            <person name="Yang Z."/>
            <person name="Liu X."/>
            <person name="Jiang W."/>
            <person name="Mao L."/>
            <person name="Kong X."/>
            <person name="Jiao Y."/>
            <person name="Jia J."/>
        </authorList>
    </citation>
    <scope>NUCLEOTIDE SEQUENCE [LARGE SCALE GENOMIC DNA]</scope>
    <source>
        <strain evidence="2">cv. AL8/78</strain>
    </source>
</reference>
<dbReference type="InterPro" id="IPR001969">
    <property type="entry name" value="Aspartic_peptidase_AS"/>
</dbReference>
<reference evidence="1" key="3">
    <citation type="journal article" date="2017" name="Nature">
        <title>Genome sequence of the progenitor of the wheat D genome Aegilops tauschii.</title>
        <authorList>
            <person name="Luo M.C."/>
            <person name="Gu Y.Q."/>
            <person name="Puiu D."/>
            <person name="Wang H."/>
            <person name="Twardziok S.O."/>
            <person name="Deal K.R."/>
            <person name="Huo N."/>
            <person name="Zhu T."/>
            <person name="Wang L."/>
            <person name="Wang Y."/>
            <person name="McGuire P.E."/>
            <person name="Liu S."/>
            <person name="Long H."/>
            <person name="Ramasamy R.K."/>
            <person name="Rodriguez J.C."/>
            <person name="Van S.L."/>
            <person name="Yuan L."/>
            <person name="Wang Z."/>
            <person name="Xia Z."/>
            <person name="Xiao L."/>
            <person name="Anderson O.D."/>
            <person name="Ouyang S."/>
            <person name="Liang Y."/>
            <person name="Zimin A.V."/>
            <person name="Pertea G."/>
            <person name="Qi P."/>
            <person name="Bennetzen J.L."/>
            <person name="Dai X."/>
            <person name="Dawson M.W."/>
            <person name="Muller H.G."/>
            <person name="Kugler K."/>
            <person name="Rivarola-Duarte L."/>
            <person name="Spannagl M."/>
            <person name="Mayer K.F.X."/>
            <person name="Lu F.H."/>
            <person name="Bevan M.W."/>
            <person name="Leroy P."/>
            <person name="Li P."/>
            <person name="You F.M."/>
            <person name="Sun Q."/>
            <person name="Liu Z."/>
            <person name="Lyons E."/>
            <person name="Wicker T."/>
            <person name="Salzberg S.L."/>
            <person name="Devos K.M."/>
            <person name="Dvorak J."/>
        </authorList>
    </citation>
    <scope>NUCLEOTIDE SEQUENCE [LARGE SCALE GENOMIC DNA]</scope>
    <source>
        <strain evidence="1">cv. AL8/78</strain>
    </source>
</reference>
<organism evidence="1 2">
    <name type="scientific">Aegilops tauschii subsp. strangulata</name>
    <name type="common">Goatgrass</name>
    <dbReference type="NCBI Taxonomy" id="200361"/>
    <lineage>
        <taxon>Eukaryota</taxon>
        <taxon>Viridiplantae</taxon>
        <taxon>Streptophyta</taxon>
        <taxon>Embryophyta</taxon>
        <taxon>Tracheophyta</taxon>
        <taxon>Spermatophyta</taxon>
        <taxon>Magnoliopsida</taxon>
        <taxon>Liliopsida</taxon>
        <taxon>Poales</taxon>
        <taxon>Poaceae</taxon>
        <taxon>BOP clade</taxon>
        <taxon>Pooideae</taxon>
        <taxon>Triticodae</taxon>
        <taxon>Triticeae</taxon>
        <taxon>Triticinae</taxon>
        <taxon>Aegilops</taxon>
    </lineage>
</organism>
<evidence type="ECO:0000313" key="1">
    <source>
        <dbReference type="EnsemblPlants" id="AET3Gv20967400.1"/>
    </source>
</evidence>
<dbReference type="Pfam" id="PF08284">
    <property type="entry name" value="RVP_2"/>
    <property type="match status" value="1"/>
</dbReference>
<dbReference type="EnsemblPlants" id="AET3Gv20967400.1">
    <property type="protein sequence ID" value="AET3Gv20967400.1"/>
    <property type="gene ID" value="AET3Gv20967400"/>
</dbReference>
<dbReference type="Gramene" id="AET3Gv20967400.1">
    <property type="protein sequence ID" value="AET3Gv20967400.1"/>
    <property type="gene ID" value="AET3Gv20967400"/>
</dbReference>
<dbReference type="PROSITE" id="PS00141">
    <property type="entry name" value="ASP_PROTEASE"/>
    <property type="match status" value="1"/>
</dbReference>
<dbReference type="GO" id="GO:0004190">
    <property type="term" value="F:aspartic-type endopeptidase activity"/>
    <property type="evidence" value="ECO:0007669"/>
    <property type="project" value="InterPro"/>
</dbReference>
<sequence length="355" mass="39302">MGLPEPLRTDVELAHPEDLDDAISLALAYERRAYPTQSSIATTPRSSRSFTRPSLLIPATKQQLGGPTVLGVTIAAATTQAGRTFRRPSPTEIAECRKQGLCFNCDEQFVRGHRCASLFSIEVDTSFNDDFETLPKEENCVKVSIQAMTDLWSIQVTDTLQLEVLIGNSLFTALLDTGSTRNFIDESALARAGLTPCPCPCLRVMVANGNQVASGGVCRGLPLHIGEQQLTTDCFAIPLGSFDIVLGVSWLRNLGRILWDFDNMTVSFHWEGQPVTWTYRVLSRSAVDRALVAPEPEDLMTELLAEFDNIFTKPSSLPPVHAHDHRIQLQTDGSPVAVRPYRYPQLQKDEIERQC</sequence>
<dbReference type="PANTHER" id="PTHR15503">
    <property type="entry name" value="LDOC1 RELATED"/>
    <property type="match status" value="1"/>
</dbReference>
<reference evidence="2" key="1">
    <citation type="journal article" date="2014" name="Science">
        <title>Ancient hybridizations among the ancestral genomes of bread wheat.</title>
        <authorList>
            <consortium name="International Wheat Genome Sequencing Consortium,"/>
            <person name="Marcussen T."/>
            <person name="Sandve S.R."/>
            <person name="Heier L."/>
            <person name="Spannagl M."/>
            <person name="Pfeifer M."/>
            <person name="Jakobsen K.S."/>
            <person name="Wulff B.B."/>
            <person name="Steuernagel B."/>
            <person name="Mayer K.F."/>
            <person name="Olsen O.A."/>
        </authorList>
    </citation>
    <scope>NUCLEOTIDE SEQUENCE [LARGE SCALE GENOMIC DNA]</scope>
    <source>
        <strain evidence="2">cv. AL8/78</strain>
    </source>
</reference>
<protein>
    <recommendedName>
        <fullName evidence="3">Peptidase A2 domain-containing protein</fullName>
    </recommendedName>
</protein>
<reference evidence="1" key="5">
    <citation type="journal article" date="2021" name="G3 (Bethesda)">
        <title>Aegilops tauschii genome assembly Aet v5.0 features greater sequence contiguity and improved annotation.</title>
        <authorList>
            <person name="Wang L."/>
            <person name="Zhu T."/>
            <person name="Rodriguez J.C."/>
            <person name="Deal K.R."/>
            <person name="Dubcovsky J."/>
            <person name="McGuire P.E."/>
            <person name="Lux T."/>
            <person name="Spannagl M."/>
            <person name="Mayer K.F.X."/>
            <person name="Baldrich P."/>
            <person name="Meyers B.C."/>
            <person name="Huo N."/>
            <person name="Gu Y.Q."/>
            <person name="Zhou H."/>
            <person name="Devos K.M."/>
            <person name="Bennetzen J.L."/>
            <person name="Unver T."/>
            <person name="Budak H."/>
            <person name="Gulick P.J."/>
            <person name="Galiba G."/>
            <person name="Kalapos B."/>
            <person name="Nelson D.R."/>
            <person name="Li P."/>
            <person name="You F.M."/>
            <person name="Luo M.C."/>
            <person name="Dvorak J."/>
        </authorList>
    </citation>
    <scope>NUCLEOTIDE SEQUENCE [LARGE SCALE GENOMIC DNA]</scope>
    <source>
        <strain evidence="1">cv. AL8/78</strain>
    </source>
</reference>
<evidence type="ECO:0000313" key="2">
    <source>
        <dbReference type="Proteomes" id="UP000015105"/>
    </source>
</evidence>
<dbReference type="STRING" id="200361.A0A453GDA1"/>
<evidence type="ECO:0008006" key="3">
    <source>
        <dbReference type="Google" id="ProtNLM"/>
    </source>
</evidence>
<dbReference type="SUPFAM" id="SSF50630">
    <property type="entry name" value="Acid proteases"/>
    <property type="match status" value="1"/>
</dbReference>
<dbReference type="Gene3D" id="2.40.70.10">
    <property type="entry name" value="Acid Proteases"/>
    <property type="match status" value="1"/>
</dbReference>
<name>A0A453GDA1_AEGTS</name>
<dbReference type="GO" id="GO:0006508">
    <property type="term" value="P:proteolysis"/>
    <property type="evidence" value="ECO:0007669"/>
    <property type="project" value="InterPro"/>
</dbReference>
<reference evidence="1" key="4">
    <citation type="submission" date="2019-03" db="UniProtKB">
        <authorList>
            <consortium name="EnsemblPlants"/>
        </authorList>
    </citation>
    <scope>IDENTIFICATION</scope>
</reference>
<dbReference type="PANTHER" id="PTHR15503:SF22">
    <property type="entry name" value="TRANSPOSON TY3-I GAG POLYPROTEIN"/>
    <property type="match status" value="1"/>
</dbReference>
<dbReference type="InterPro" id="IPR032567">
    <property type="entry name" value="RTL1-rel"/>
</dbReference>
<dbReference type="InterPro" id="IPR021109">
    <property type="entry name" value="Peptidase_aspartic_dom_sf"/>
</dbReference>
<proteinExistence type="predicted"/>
<accession>A0A453GDA1</accession>
<keyword evidence="2" id="KW-1185">Reference proteome</keyword>
<dbReference type="CDD" id="cd00303">
    <property type="entry name" value="retropepsin_like"/>
    <property type="match status" value="1"/>
</dbReference>
<dbReference type="Proteomes" id="UP000015105">
    <property type="component" value="Chromosome 3D"/>
</dbReference>
<dbReference type="AlphaFoldDB" id="A0A453GDA1"/>